<proteinExistence type="predicted"/>
<comment type="caution">
    <text evidence="2">The sequence shown here is derived from an EMBL/GenBank/DDBJ whole genome shotgun (WGS) entry which is preliminary data.</text>
</comment>
<accession>A0A7K3VJ13</accession>
<dbReference type="Proteomes" id="UP000471705">
    <property type="component" value="Unassembled WGS sequence"/>
</dbReference>
<feature type="region of interest" description="Disordered" evidence="1">
    <location>
        <begin position="1"/>
        <end position="36"/>
    </location>
</feature>
<dbReference type="EMBL" id="WUFV01000012">
    <property type="protein sequence ID" value="NEK17160.1"/>
    <property type="molecule type" value="Genomic_DNA"/>
</dbReference>
<sequence length="314" mass="34188">MSPETRELQAFTYSDRNGVNGESETPLPGAPSSDASVAGKEAADLSFARVKNGRKDGSCLSRLGVPTFIYQNLMTSTAILTATSLLKTSFGEFDVSIARGAVDALGGSVLDFRPVVATDSKFLQKGLSGATIVTHRSGDVVPFAMVLRVDPEQNTMRGLRFDYVRERFDAVEPDAVGDRSEEISDRAGATYKILSFSANADGGSAGPSSLQSHDRCWRASPQEGKNQVELQIEVVDPLVRLETLELAQTKDCTSGPFTFFVEQRAKEETEWVFVGKCKSDLQREPCRIGLQAPRQFRLRIDARGPIAVSDLSLR</sequence>
<reference evidence="2 3" key="1">
    <citation type="submission" date="2019-12" db="EMBL/GenBank/DDBJ databases">
        <title>Rhizobium genotypes associated with high levels of biological nitrogen fixation by grain legumes in a temperate-maritime cropping system.</title>
        <authorList>
            <person name="Maluk M."/>
            <person name="Francesc Ferrando Molina F."/>
            <person name="Lopez Del Egido L."/>
            <person name="Lafos M."/>
            <person name="Langarica-Fuentes A."/>
            <person name="Gebre Yohannes G."/>
            <person name="Young M.W."/>
            <person name="Martin P."/>
            <person name="Gantlett R."/>
            <person name="Kenicer G."/>
            <person name="Hawes C."/>
            <person name="Begg G.S."/>
            <person name="Quilliam R.S."/>
            <person name="Squire G.R."/>
            <person name="Poole P.S."/>
            <person name="Young P.W."/>
            <person name="Iannetta P.M."/>
            <person name="James E.K."/>
        </authorList>
    </citation>
    <scope>NUCLEOTIDE SEQUENCE [LARGE SCALE GENOMIC DNA]</scope>
    <source>
        <strain evidence="2 3">JHI54</strain>
    </source>
</reference>
<gene>
    <name evidence="2" type="ORF">GR257_20170</name>
</gene>
<organism evidence="2 3">
    <name type="scientific">Rhizobium leguminosarum</name>
    <dbReference type="NCBI Taxonomy" id="384"/>
    <lineage>
        <taxon>Bacteria</taxon>
        <taxon>Pseudomonadati</taxon>
        <taxon>Pseudomonadota</taxon>
        <taxon>Alphaproteobacteria</taxon>
        <taxon>Hyphomicrobiales</taxon>
        <taxon>Rhizobiaceae</taxon>
        <taxon>Rhizobium/Agrobacterium group</taxon>
        <taxon>Rhizobium</taxon>
    </lineage>
</organism>
<evidence type="ECO:0000256" key="1">
    <source>
        <dbReference type="SAM" id="MobiDB-lite"/>
    </source>
</evidence>
<evidence type="ECO:0000313" key="3">
    <source>
        <dbReference type="Proteomes" id="UP000471705"/>
    </source>
</evidence>
<protein>
    <submittedName>
        <fullName evidence="2">Uncharacterized protein</fullName>
    </submittedName>
</protein>
<name>A0A7K3VJ13_RHILE</name>
<dbReference type="AlphaFoldDB" id="A0A7K3VJ13"/>
<dbReference type="RefSeq" id="WP_164047856.1">
    <property type="nucleotide sequence ID" value="NZ_WUFV01000012.1"/>
</dbReference>
<feature type="compositionally biased region" description="Polar residues" evidence="1">
    <location>
        <begin position="11"/>
        <end position="23"/>
    </location>
</feature>
<evidence type="ECO:0000313" key="2">
    <source>
        <dbReference type="EMBL" id="NEK17160.1"/>
    </source>
</evidence>